<evidence type="ECO:0000259" key="3">
    <source>
        <dbReference type="Pfam" id="PF00483"/>
    </source>
</evidence>
<dbReference type="EMBL" id="SOML01000003">
    <property type="protein sequence ID" value="TFD97276.1"/>
    <property type="molecule type" value="Genomic_DNA"/>
</dbReference>
<dbReference type="SUPFAM" id="SSF53448">
    <property type="entry name" value="Nucleotide-diphospho-sugar transferases"/>
    <property type="match status" value="1"/>
</dbReference>
<accession>A0A4Y8L9V3</accession>
<dbReference type="Pfam" id="PF00483">
    <property type="entry name" value="NTP_transferase"/>
    <property type="match status" value="1"/>
</dbReference>
<reference evidence="4 5" key="1">
    <citation type="submission" date="2019-03" db="EMBL/GenBank/DDBJ databases">
        <title>San Antonio Military Medical Center submission to MRSN (WRAIR), pending publication.</title>
        <authorList>
            <person name="Blyth D.M."/>
            <person name="Mccarthy S.L."/>
            <person name="Schall S.E."/>
            <person name="Stam J.A."/>
            <person name="Ong A.C."/>
            <person name="Mcgann P.T."/>
        </authorList>
    </citation>
    <scope>NUCLEOTIDE SEQUENCE [LARGE SCALE GENOMIC DNA]</scope>
    <source>
        <strain evidence="4 5">MRSN571793</strain>
    </source>
</reference>
<dbReference type="RefSeq" id="WP_134435846.1">
    <property type="nucleotide sequence ID" value="NZ_SOML01000003.1"/>
</dbReference>
<dbReference type="STRING" id="1121485.GCA_000426485_01151"/>
<comment type="caution">
    <text evidence="4">The sequence shown here is derived from an EMBL/GenBank/DDBJ whole genome shotgun (WGS) entry which is preliminary data.</text>
</comment>
<dbReference type="AlphaFoldDB" id="A0A4Y8L9V3"/>
<keyword evidence="5" id="KW-1185">Reference proteome</keyword>
<keyword evidence="2 4" id="KW-0548">Nucleotidyltransferase</keyword>
<dbReference type="OrthoDB" id="9813880at2"/>
<dbReference type="InterPro" id="IPR050065">
    <property type="entry name" value="GlmU-like"/>
</dbReference>
<dbReference type="PANTHER" id="PTHR43584:SF5">
    <property type="entry name" value="PROTEIN LICC"/>
    <property type="match status" value="1"/>
</dbReference>
<evidence type="ECO:0000256" key="2">
    <source>
        <dbReference type="ARBA" id="ARBA00022695"/>
    </source>
</evidence>
<evidence type="ECO:0000256" key="1">
    <source>
        <dbReference type="ARBA" id="ARBA00022679"/>
    </source>
</evidence>
<dbReference type="GO" id="GO:0016779">
    <property type="term" value="F:nucleotidyltransferase activity"/>
    <property type="evidence" value="ECO:0007669"/>
    <property type="project" value="UniProtKB-KW"/>
</dbReference>
<dbReference type="Gene3D" id="3.90.550.10">
    <property type="entry name" value="Spore Coat Polysaccharide Biosynthesis Protein SpsA, Chain A"/>
    <property type="match status" value="1"/>
</dbReference>
<dbReference type="PANTHER" id="PTHR43584">
    <property type="entry name" value="NUCLEOTIDYL TRANSFERASE"/>
    <property type="match status" value="1"/>
</dbReference>
<organism evidence="4 5">
    <name type="scientific">Dysgonomonas capnocytophagoides</name>
    <dbReference type="NCBI Taxonomy" id="45254"/>
    <lineage>
        <taxon>Bacteria</taxon>
        <taxon>Pseudomonadati</taxon>
        <taxon>Bacteroidota</taxon>
        <taxon>Bacteroidia</taxon>
        <taxon>Bacteroidales</taxon>
        <taxon>Dysgonomonadaceae</taxon>
        <taxon>Dysgonomonas</taxon>
    </lineage>
</organism>
<sequence>MKAVILAAGIASRLRPLTNNTPKCLLNVGSKCLLARTIDSLIANGFDRLVIVTGYLKEMIESFVSANYPDLRVEYIFNSKYDSTNNIYSLWLAKSAVHGQSMLLLDSDILFDSALISALLATKHENCLALNSHELGDEEIKVILNTDGQITEISKTCSIETAVGESVGIEKFSAEFVQDLYTELDDMILNKGQSGVFYEVAFENLIKKGAEIYTVDTTNIFSMELDTVEDFETACTKIPAHLQ</sequence>
<dbReference type="InterPro" id="IPR005835">
    <property type="entry name" value="NTP_transferase_dom"/>
</dbReference>
<keyword evidence="1 4" id="KW-0808">Transferase</keyword>
<dbReference type="Proteomes" id="UP000297861">
    <property type="component" value="Unassembled WGS sequence"/>
</dbReference>
<evidence type="ECO:0000313" key="5">
    <source>
        <dbReference type="Proteomes" id="UP000297861"/>
    </source>
</evidence>
<feature type="domain" description="Nucleotidyl transferase" evidence="3">
    <location>
        <begin position="2"/>
        <end position="120"/>
    </location>
</feature>
<proteinExistence type="predicted"/>
<protein>
    <submittedName>
        <fullName evidence="4">Phosphocholine cytidylyltransferase family protein</fullName>
    </submittedName>
</protein>
<dbReference type="CDD" id="cd02523">
    <property type="entry name" value="PC_cytidylyltransferase"/>
    <property type="match status" value="1"/>
</dbReference>
<name>A0A4Y8L9V3_9BACT</name>
<dbReference type="InterPro" id="IPR029044">
    <property type="entry name" value="Nucleotide-diphossugar_trans"/>
</dbReference>
<evidence type="ECO:0000313" key="4">
    <source>
        <dbReference type="EMBL" id="TFD97276.1"/>
    </source>
</evidence>
<gene>
    <name evidence="4" type="ORF">E2605_06300</name>
</gene>